<dbReference type="PROSITE" id="PS50005">
    <property type="entry name" value="TPR"/>
    <property type="match status" value="3"/>
</dbReference>
<sequence length="674" mass="76270">MNIESNSAEQHAMQQAIQAMKNGDPARAEKIASLQLLSTPSSLPLLQVLGHALSRQKRYSEAQKQVELLIGLAPDYAPAYEDMGSLLAMQGQFAPAVTMFEKALQLQPNLKLCRQKLAQALTALGKVEEASKHFSELTDRDDTIGKVAKGAELWKKGQLDEAMVILREVLAEFPDNVDAMRFMALCHFDKGTNMSDAEALLRRALQIAPDFKQGLHTLGSILHEQSKWQEAANTYKKLLDISTDDHQAWLGYANAKAHEGDTEASIEAYQKALKLRHNAPGVHMAYAHMLKTVGEQAQALEEYRLSIAQKPDLGEAFWSMANLKMFSFEPDEVAHMENQLASDDLSAQARVHFNFSLGKAFEDKKQYEKAWHHYHQGNQQQRQLLDYDPVEFELNLDAIKSVFNEQFVAQHGGHGHDDPAPIFVLGLPRTGSTLVEQIIASHSQVEGTAELPNIGAIAASTGKYRRDQKGYPEALLDANKRDWGAYGREYISQTKHHRVLNKRYFIDKMPNNFMHIGWIKMILPNAKIINTRRYPIDSCLGVYKQLFAQGQNFSYDMLELAEYYKNYVDIMDHWHALFPGEILDVHYEQTVDDLPSQVSRILEFCGLEFEQGCVEFYKNKRQVKTASSEQVRKPIYKSALNLSQQYGDALSLWHQELAPVIDKLPPEVIKIINS</sequence>
<reference evidence="4 5" key="1">
    <citation type="submission" date="2016-10" db="EMBL/GenBank/DDBJ databases">
        <authorList>
            <person name="de Groot N.N."/>
        </authorList>
    </citation>
    <scope>NUCLEOTIDE SEQUENCE [LARGE SCALE GENOMIC DNA]</scope>
    <source>
        <strain evidence="4 5">DSM 19706</strain>
    </source>
</reference>
<keyword evidence="2 3" id="KW-0802">TPR repeat</keyword>
<dbReference type="EMBL" id="FOHK01000006">
    <property type="protein sequence ID" value="SET33973.1"/>
    <property type="molecule type" value="Genomic_DNA"/>
</dbReference>
<evidence type="ECO:0000256" key="3">
    <source>
        <dbReference type="PROSITE-ProRule" id="PRU00339"/>
    </source>
</evidence>
<name>A0A1I0DQG6_THASX</name>
<dbReference type="PROSITE" id="PS50293">
    <property type="entry name" value="TPR_REGION"/>
    <property type="match status" value="1"/>
</dbReference>
<dbReference type="InterPro" id="IPR011990">
    <property type="entry name" value="TPR-like_helical_dom_sf"/>
</dbReference>
<dbReference type="InterPro" id="IPR019734">
    <property type="entry name" value="TPR_rpt"/>
</dbReference>
<dbReference type="SUPFAM" id="SSF48452">
    <property type="entry name" value="TPR-like"/>
    <property type="match status" value="2"/>
</dbReference>
<keyword evidence="1" id="KW-0677">Repeat</keyword>
<keyword evidence="5" id="KW-1185">Reference proteome</keyword>
<proteinExistence type="predicted"/>
<evidence type="ECO:0000313" key="5">
    <source>
        <dbReference type="Proteomes" id="UP000199308"/>
    </source>
</evidence>
<dbReference type="Gene3D" id="3.40.50.300">
    <property type="entry name" value="P-loop containing nucleotide triphosphate hydrolases"/>
    <property type="match status" value="1"/>
</dbReference>
<dbReference type="RefSeq" id="WP_093329066.1">
    <property type="nucleotide sequence ID" value="NZ_AP027363.1"/>
</dbReference>
<feature type="repeat" description="TPR" evidence="3">
    <location>
        <begin position="77"/>
        <end position="110"/>
    </location>
</feature>
<dbReference type="Pfam" id="PF14559">
    <property type="entry name" value="TPR_19"/>
    <property type="match status" value="3"/>
</dbReference>
<gene>
    <name evidence="4" type="ORF">SAMN05660429_01592</name>
</gene>
<evidence type="ECO:0000313" key="4">
    <source>
        <dbReference type="EMBL" id="SET33973.1"/>
    </source>
</evidence>
<dbReference type="STRING" id="349064.SAMN05660429_01592"/>
<dbReference type="SMART" id="SM00028">
    <property type="entry name" value="TPR"/>
    <property type="match status" value="8"/>
</dbReference>
<accession>A0A1I0DQG6</accession>
<dbReference type="InterPro" id="IPR051012">
    <property type="entry name" value="CellSynth/LPSAsmb/PSIAsmb"/>
</dbReference>
<organism evidence="4 5">
    <name type="scientific">Thalassotalea agarivorans</name>
    <name type="common">Thalassomonas agarivorans</name>
    <dbReference type="NCBI Taxonomy" id="349064"/>
    <lineage>
        <taxon>Bacteria</taxon>
        <taxon>Pseudomonadati</taxon>
        <taxon>Pseudomonadota</taxon>
        <taxon>Gammaproteobacteria</taxon>
        <taxon>Alteromonadales</taxon>
        <taxon>Colwelliaceae</taxon>
        <taxon>Thalassotalea</taxon>
    </lineage>
</organism>
<dbReference type="AlphaFoldDB" id="A0A1I0DQG6"/>
<dbReference type="Pfam" id="PF13469">
    <property type="entry name" value="Sulfotransfer_3"/>
    <property type="match status" value="1"/>
</dbReference>
<dbReference type="SUPFAM" id="SSF52540">
    <property type="entry name" value="P-loop containing nucleoside triphosphate hydrolases"/>
    <property type="match status" value="1"/>
</dbReference>
<dbReference type="Proteomes" id="UP000199308">
    <property type="component" value="Unassembled WGS sequence"/>
</dbReference>
<feature type="repeat" description="TPR" evidence="3">
    <location>
        <begin position="212"/>
        <end position="245"/>
    </location>
</feature>
<dbReference type="Gene3D" id="1.25.40.10">
    <property type="entry name" value="Tetratricopeptide repeat domain"/>
    <property type="match status" value="2"/>
</dbReference>
<evidence type="ECO:0000256" key="1">
    <source>
        <dbReference type="ARBA" id="ARBA00022737"/>
    </source>
</evidence>
<dbReference type="PANTHER" id="PTHR45586">
    <property type="entry name" value="TPR REPEAT-CONTAINING PROTEIN PA4667"/>
    <property type="match status" value="1"/>
</dbReference>
<feature type="repeat" description="TPR" evidence="3">
    <location>
        <begin position="246"/>
        <end position="279"/>
    </location>
</feature>
<dbReference type="InterPro" id="IPR027417">
    <property type="entry name" value="P-loop_NTPase"/>
</dbReference>
<evidence type="ECO:0000256" key="2">
    <source>
        <dbReference type="ARBA" id="ARBA00022803"/>
    </source>
</evidence>
<protein>
    <submittedName>
        <fullName evidence="4">Tetratricopeptide repeat-containing protein</fullName>
    </submittedName>
</protein>
<dbReference type="OrthoDB" id="9815894at2"/>
<dbReference type="PANTHER" id="PTHR45586:SF1">
    <property type="entry name" value="LIPOPOLYSACCHARIDE ASSEMBLY PROTEIN B"/>
    <property type="match status" value="1"/>
</dbReference>